<reference evidence="1" key="1">
    <citation type="submission" date="2023-07" db="EMBL/GenBank/DDBJ databases">
        <title>Black Yeasts Isolated from many extreme environments.</title>
        <authorList>
            <person name="Coleine C."/>
            <person name="Stajich J.E."/>
            <person name="Selbmann L."/>
        </authorList>
    </citation>
    <scope>NUCLEOTIDE SEQUENCE</scope>
    <source>
        <strain evidence="1">CCFEE 5714</strain>
    </source>
</reference>
<comment type="caution">
    <text evidence="1">The sequence shown here is derived from an EMBL/GenBank/DDBJ whole genome shotgun (WGS) entry which is preliminary data.</text>
</comment>
<evidence type="ECO:0000313" key="2">
    <source>
        <dbReference type="Proteomes" id="UP001281147"/>
    </source>
</evidence>
<accession>A0ACC3MXE9</accession>
<evidence type="ECO:0000313" key="1">
    <source>
        <dbReference type="EMBL" id="KAK3704780.1"/>
    </source>
</evidence>
<dbReference type="EMBL" id="JAUTXU010000135">
    <property type="protein sequence ID" value="KAK3704780.1"/>
    <property type="molecule type" value="Genomic_DNA"/>
</dbReference>
<dbReference type="Proteomes" id="UP001281147">
    <property type="component" value="Unassembled WGS sequence"/>
</dbReference>
<gene>
    <name evidence="1" type="ORF">LTR37_013611</name>
</gene>
<keyword evidence="2" id="KW-1185">Reference proteome</keyword>
<sequence>MTEPETTSLGDDDAASHEQGRLQRELENSNCAIIKLPAELRNRIYDEVIPHEQRYSIPWMLRRRKYSHFLELALSQTCRALRMETIPVFFANNTFHLGATSVAQSHITLKALECLPTGAVASLRKVCVSTIVDCNCSEGYTEVDRMDFEINKDRVSRPYTMPIEGDLGFCMREPGCQAANQMHRASGLLDDMQLASEGNVITREKLAVLFNIFNEGYMSSLGRSDLAGLYATGMLGLVADDEGDGRAPNT</sequence>
<name>A0ACC3MXE9_9PEZI</name>
<proteinExistence type="predicted"/>
<organism evidence="1 2">
    <name type="scientific">Vermiconidia calcicola</name>
    <dbReference type="NCBI Taxonomy" id="1690605"/>
    <lineage>
        <taxon>Eukaryota</taxon>
        <taxon>Fungi</taxon>
        <taxon>Dikarya</taxon>
        <taxon>Ascomycota</taxon>
        <taxon>Pezizomycotina</taxon>
        <taxon>Dothideomycetes</taxon>
        <taxon>Dothideomycetidae</taxon>
        <taxon>Mycosphaerellales</taxon>
        <taxon>Extremaceae</taxon>
        <taxon>Vermiconidia</taxon>
    </lineage>
</organism>
<protein>
    <submittedName>
        <fullName evidence="1">Uncharacterized protein</fullName>
    </submittedName>
</protein>